<protein>
    <recommendedName>
        <fullName evidence="1">DnaJ homologue subfamily C member 28 conserved domain-containing protein</fullName>
    </recommendedName>
</protein>
<evidence type="ECO:0000313" key="3">
    <source>
        <dbReference type="Proteomes" id="UP000824469"/>
    </source>
</evidence>
<feature type="domain" description="DnaJ homologue subfamily C member 28 conserved" evidence="1">
    <location>
        <begin position="8"/>
        <end position="73"/>
    </location>
</feature>
<feature type="non-terminal residue" evidence="2">
    <location>
        <position position="1"/>
    </location>
</feature>
<comment type="caution">
    <text evidence="2">The sequence shown here is derived from an EMBL/GenBank/DDBJ whole genome shotgun (WGS) entry which is preliminary data.</text>
</comment>
<gene>
    <name evidence="2" type="ORF">KI387_024742</name>
</gene>
<proteinExistence type="predicted"/>
<reference evidence="2 3" key="1">
    <citation type="journal article" date="2021" name="Nat. Plants">
        <title>The Taxus genome provides insights into paclitaxel biosynthesis.</title>
        <authorList>
            <person name="Xiong X."/>
            <person name="Gou J."/>
            <person name="Liao Q."/>
            <person name="Li Y."/>
            <person name="Zhou Q."/>
            <person name="Bi G."/>
            <person name="Li C."/>
            <person name="Du R."/>
            <person name="Wang X."/>
            <person name="Sun T."/>
            <person name="Guo L."/>
            <person name="Liang H."/>
            <person name="Lu P."/>
            <person name="Wu Y."/>
            <person name="Zhang Z."/>
            <person name="Ro D.K."/>
            <person name="Shang Y."/>
            <person name="Huang S."/>
            <person name="Yan J."/>
        </authorList>
    </citation>
    <scope>NUCLEOTIDE SEQUENCE [LARGE SCALE GENOMIC DNA]</scope>
    <source>
        <strain evidence="2">Ta-2019</strain>
    </source>
</reference>
<dbReference type="InterPro" id="IPR018961">
    <property type="entry name" value="DnaJ_homolog_subfam-C_membr-28"/>
</dbReference>
<evidence type="ECO:0000313" key="2">
    <source>
        <dbReference type="EMBL" id="KAH9316115.1"/>
    </source>
</evidence>
<dbReference type="EMBL" id="JAHRHJ020000005">
    <property type="protein sequence ID" value="KAH9316115.1"/>
    <property type="molecule type" value="Genomic_DNA"/>
</dbReference>
<dbReference type="Pfam" id="PF09350">
    <property type="entry name" value="DJC28_CD"/>
    <property type="match status" value="1"/>
</dbReference>
<dbReference type="InterPro" id="IPR052573">
    <property type="entry name" value="DnaJ_C_subfamily_28"/>
</dbReference>
<dbReference type="PANTHER" id="PTHR39158:SF1">
    <property type="entry name" value="DNAJ HOMOLOG SUBFAMILY C MEMBER 28"/>
    <property type="match status" value="1"/>
</dbReference>
<accession>A0AA38LC16</accession>
<dbReference type="AlphaFoldDB" id="A0AA38LC16"/>
<keyword evidence="3" id="KW-1185">Reference proteome</keyword>
<name>A0AA38LC16_TAXCH</name>
<dbReference type="PANTHER" id="PTHR39158">
    <property type="entry name" value="OS08G0560600 PROTEIN"/>
    <property type="match status" value="1"/>
</dbReference>
<feature type="non-terminal residue" evidence="2">
    <location>
        <position position="110"/>
    </location>
</feature>
<sequence length="110" mass="12873">SETDLINIVERRIWCSMEEGQFENLPGKGKPLDLNSNPHADPAEDTLYRVLSKNGFAPEWVELNKEIRLKIAEWRKALRKVWSRRLTDGDMNWKGDSTKLQELLHDINKK</sequence>
<evidence type="ECO:0000259" key="1">
    <source>
        <dbReference type="Pfam" id="PF09350"/>
    </source>
</evidence>
<dbReference type="Proteomes" id="UP000824469">
    <property type="component" value="Unassembled WGS sequence"/>
</dbReference>
<organism evidence="2 3">
    <name type="scientific">Taxus chinensis</name>
    <name type="common">Chinese yew</name>
    <name type="synonym">Taxus wallichiana var. chinensis</name>
    <dbReference type="NCBI Taxonomy" id="29808"/>
    <lineage>
        <taxon>Eukaryota</taxon>
        <taxon>Viridiplantae</taxon>
        <taxon>Streptophyta</taxon>
        <taxon>Embryophyta</taxon>
        <taxon>Tracheophyta</taxon>
        <taxon>Spermatophyta</taxon>
        <taxon>Pinopsida</taxon>
        <taxon>Pinidae</taxon>
        <taxon>Conifers II</taxon>
        <taxon>Cupressales</taxon>
        <taxon>Taxaceae</taxon>
        <taxon>Taxus</taxon>
    </lineage>
</organism>